<dbReference type="InterPro" id="IPR037066">
    <property type="entry name" value="Plug_dom_sf"/>
</dbReference>
<proteinExistence type="predicted"/>
<dbReference type="InterPro" id="IPR036942">
    <property type="entry name" value="Beta-barrel_TonB_sf"/>
</dbReference>
<dbReference type="SUPFAM" id="SSF56935">
    <property type="entry name" value="Porins"/>
    <property type="match status" value="1"/>
</dbReference>
<name>A0A081RHF7_SPHCR</name>
<dbReference type="PANTHER" id="PTHR30069">
    <property type="entry name" value="TONB-DEPENDENT OUTER MEMBRANE RECEPTOR"/>
    <property type="match status" value="1"/>
</dbReference>
<evidence type="ECO:0000256" key="6">
    <source>
        <dbReference type="ARBA" id="ARBA00023237"/>
    </source>
</evidence>
<feature type="chain" id="PRO_5001763390" evidence="7">
    <location>
        <begin position="39"/>
        <end position="1032"/>
    </location>
</feature>
<dbReference type="Gene3D" id="2.40.170.20">
    <property type="entry name" value="TonB-dependent receptor, beta-barrel domain"/>
    <property type="match status" value="1"/>
</dbReference>
<reference evidence="9 10" key="1">
    <citation type="submission" date="2014-02" db="EMBL/GenBank/DDBJ databases">
        <title>Whole genome sequence of Sphingobium chlorophenolicum NBRC 16172.</title>
        <authorList>
            <person name="Gan H.M."/>
            <person name="Gan H.Y."/>
            <person name="Chew T.H."/>
            <person name="Savka M.A."/>
        </authorList>
    </citation>
    <scope>NUCLEOTIDE SEQUENCE [LARGE SCALE GENOMIC DNA]</scope>
    <source>
        <strain evidence="9 10">NBRC 16172</strain>
    </source>
</reference>
<evidence type="ECO:0000256" key="1">
    <source>
        <dbReference type="ARBA" id="ARBA00004571"/>
    </source>
</evidence>
<keyword evidence="5" id="KW-0472">Membrane</keyword>
<evidence type="ECO:0000256" key="5">
    <source>
        <dbReference type="ARBA" id="ARBA00023136"/>
    </source>
</evidence>
<protein>
    <submittedName>
        <fullName evidence="9">TonB-dependent receptor-like protein</fullName>
    </submittedName>
</protein>
<dbReference type="GO" id="GO:0009279">
    <property type="term" value="C:cell outer membrane"/>
    <property type="evidence" value="ECO:0007669"/>
    <property type="project" value="UniProtKB-SubCell"/>
</dbReference>
<dbReference type="PANTHER" id="PTHR30069:SF46">
    <property type="entry name" value="OAR PROTEIN"/>
    <property type="match status" value="1"/>
</dbReference>
<dbReference type="EMBL" id="JFHR01000009">
    <property type="protein sequence ID" value="KEQ54630.1"/>
    <property type="molecule type" value="Genomic_DNA"/>
</dbReference>
<evidence type="ECO:0000313" key="10">
    <source>
        <dbReference type="Proteomes" id="UP000028411"/>
    </source>
</evidence>
<dbReference type="PATRIC" id="fig|46429.4.peg.1126"/>
<evidence type="ECO:0000256" key="3">
    <source>
        <dbReference type="ARBA" id="ARBA00022452"/>
    </source>
</evidence>
<comment type="subcellular location">
    <subcellularLocation>
        <location evidence="1">Cell outer membrane</location>
        <topology evidence="1">Multi-pass membrane protein</topology>
    </subcellularLocation>
</comment>
<keyword evidence="7" id="KW-0732">Signal</keyword>
<comment type="caution">
    <text evidence="9">The sequence shown here is derived from an EMBL/GenBank/DDBJ whole genome shotgun (WGS) entry which is preliminary data.</text>
</comment>
<dbReference type="Gene3D" id="2.60.40.1120">
    <property type="entry name" value="Carboxypeptidase-like, regulatory domain"/>
    <property type="match status" value="1"/>
</dbReference>
<gene>
    <name evidence="9" type="ORF">BV95_01165</name>
</gene>
<accession>A0A081RHF7</accession>
<dbReference type="InterPro" id="IPR039426">
    <property type="entry name" value="TonB-dep_rcpt-like"/>
</dbReference>
<dbReference type="SUPFAM" id="SSF49464">
    <property type="entry name" value="Carboxypeptidase regulatory domain-like"/>
    <property type="match status" value="1"/>
</dbReference>
<organism evidence="9 10">
    <name type="scientific">Sphingobium chlorophenolicum</name>
    <dbReference type="NCBI Taxonomy" id="46429"/>
    <lineage>
        <taxon>Bacteria</taxon>
        <taxon>Pseudomonadati</taxon>
        <taxon>Pseudomonadota</taxon>
        <taxon>Alphaproteobacteria</taxon>
        <taxon>Sphingomonadales</taxon>
        <taxon>Sphingomonadaceae</taxon>
        <taxon>Sphingobium</taxon>
    </lineage>
</organism>
<dbReference type="Pfam" id="PF13620">
    <property type="entry name" value="CarboxypepD_reg"/>
    <property type="match status" value="1"/>
</dbReference>
<evidence type="ECO:0000259" key="8">
    <source>
        <dbReference type="Pfam" id="PF25183"/>
    </source>
</evidence>
<evidence type="ECO:0000313" key="9">
    <source>
        <dbReference type="EMBL" id="KEQ54630.1"/>
    </source>
</evidence>
<dbReference type="Gene3D" id="2.170.130.10">
    <property type="entry name" value="TonB-dependent receptor, plug domain"/>
    <property type="match status" value="1"/>
</dbReference>
<dbReference type="InterPro" id="IPR008969">
    <property type="entry name" value="CarboxyPept-like_regulatory"/>
</dbReference>
<keyword evidence="9" id="KW-0675">Receptor</keyword>
<dbReference type="Proteomes" id="UP000028411">
    <property type="component" value="Unassembled WGS sequence"/>
</dbReference>
<keyword evidence="6" id="KW-0998">Cell outer membrane</keyword>
<sequence length="1032" mass="111347">MKISSKNALLRGSAALQAFALLGAGVVAVGMHSAPASAQGLTSGSLDTTIVDQDGKPVPNATVTVTSGQGYNRQVTTDANGRASISVLPLGAYDVSVTKDGFESIQSSPIQVSLGGSGFSFRLYPTGTESTIVVTGARAIQVDVSRAATGSVFNVQETFARIPVQRSITGIQLLAPQSGYGDTAFDNNTSPSNVSIGGGSVAENIFYINGMNVTNFRTGVGGGTVPFEFYDQVQIKTGGYQAEYGRATGGAVIATTRSGSNEMKGGMSIYWEPSFLRDNAPNTYAALNQDDERQNYEGNIWASGPIIKDRLFFFGFFNPRFRSRFDRTTAVTSLNPDGSTTTAQSQIYSKNSEPFFGGKLDFIPVDGHHLELTYFKNNETERGTFTSFVTNTPAGGTPGAPAASATPFVSRYGGQNIIGKYTGELTDWLTVSALYGVTDYKRSSSGARPYIVDQRSGTAVQVSGHPDGTVETAKDKRKLFRIDADVRFSALGEHNVRAGFDQERLYAEANEFYSGGAYYLLYPTPGAAGALGGLIPAGQPYVRERFRFANGSFKSKNTAFYIQDSWDITDRLNLGLGVRSETFQNFAGNGKSFTKLSDNIAPRLSATYDAFGDGRTIFNAFFGRYYLPVAANTNIRLGGNETFTQEYFYLNGIDPNTGLPILGQSVRFDVLSSSNADEADARVLTSQNLKPQYQDEIIVGVKQRVGDRWTFGVNYIRKRLKSVLEDADLSWNIAAFCDTQNVDGCRPGETPAAIGGGGDYVLINPGRDIVTYVDLVGDGNLTEITIPAALSGYPKAKRKYDAVEFTFDRAWDGRFSLAGSYVWAKSRGNYEGGVKSDNGQDDTGLTTDFDEPGWMDGANGYLPNDRRHTFKVYGSYAVSDNFTVGVFGFLQSPRRYGCIGVYDPAVGGAGRAITSLAGSWYCRTQVAPATTNAQGVSQGGVLEGQFPTSLIGRGNAFKSDWRKQIDLNLVYKLPVMGGLTLRADVFNVFNFKSKVDFREVGETDGGTADPNYGKVSAYQTPRYVRLGASLEF</sequence>
<feature type="signal peptide" evidence="7">
    <location>
        <begin position="1"/>
        <end position="38"/>
    </location>
</feature>
<dbReference type="Pfam" id="PF25183">
    <property type="entry name" value="OMP_b-brl_4"/>
    <property type="match status" value="1"/>
</dbReference>
<keyword evidence="2" id="KW-0813">Transport</keyword>
<dbReference type="GO" id="GO:0015344">
    <property type="term" value="F:siderophore uptake transmembrane transporter activity"/>
    <property type="evidence" value="ECO:0007669"/>
    <property type="project" value="TreeGrafter"/>
</dbReference>
<dbReference type="GO" id="GO:0044718">
    <property type="term" value="P:siderophore transmembrane transport"/>
    <property type="evidence" value="ECO:0007669"/>
    <property type="project" value="TreeGrafter"/>
</dbReference>
<feature type="domain" description="TonB-dependent transporter Oar-like beta-barrel" evidence="8">
    <location>
        <begin position="595"/>
        <end position="990"/>
    </location>
</feature>
<keyword evidence="3" id="KW-1134">Transmembrane beta strand</keyword>
<dbReference type="eggNOG" id="COG4771">
    <property type="taxonomic scope" value="Bacteria"/>
</dbReference>
<dbReference type="InterPro" id="IPR057601">
    <property type="entry name" value="Oar-like_b-barrel"/>
</dbReference>
<evidence type="ECO:0000256" key="2">
    <source>
        <dbReference type="ARBA" id="ARBA00022448"/>
    </source>
</evidence>
<evidence type="ECO:0000256" key="4">
    <source>
        <dbReference type="ARBA" id="ARBA00022692"/>
    </source>
</evidence>
<keyword evidence="4" id="KW-0812">Transmembrane</keyword>
<dbReference type="AlphaFoldDB" id="A0A081RHF7"/>
<evidence type="ECO:0000256" key="7">
    <source>
        <dbReference type="SAM" id="SignalP"/>
    </source>
</evidence>